<dbReference type="EMBL" id="JAEQNA010000023">
    <property type="protein sequence ID" value="MBL0423468.1"/>
    <property type="molecule type" value="Genomic_DNA"/>
</dbReference>
<dbReference type="Proteomes" id="UP000613011">
    <property type="component" value="Unassembled WGS sequence"/>
</dbReference>
<dbReference type="AlphaFoldDB" id="A0A936ZU05"/>
<feature type="domain" description="Replication-associated protein ORF2/G2P" evidence="1">
    <location>
        <begin position="33"/>
        <end position="140"/>
    </location>
</feature>
<reference evidence="2" key="1">
    <citation type="submission" date="2021-01" db="EMBL/GenBank/DDBJ databases">
        <title>Ramlibacter sp. strain AW1 16S ribosomal RNA gene Genome sequencing and assembly.</title>
        <authorList>
            <person name="Kang M."/>
        </authorList>
    </citation>
    <scope>NUCLEOTIDE SEQUENCE</scope>
    <source>
        <strain evidence="2">AW1</strain>
    </source>
</reference>
<keyword evidence="3" id="KW-1185">Reference proteome</keyword>
<dbReference type="InterPro" id="IPR056906">
    <property type="entry name" value="ORF2/G2P_dom"/>
</dbReference>
<comment type="caution">
    <text evidence="2">The sequence shown here is derived from an EMBL/GenBank/DDBJ whole genome shotgun (WGS) entry which is preliminary data.</text>
</comment>
<dbReference type="Pfam" id="PF23343">
    <property type="entry name" value="REP_ORF2-G2P"/>
    <property type="match status" value="1"/>
</dbReference>
<gene>
    <name evidence="2" type="ORF">JI739_24275</name>
</gene>
<proteinExistence type="predicted"/>
<evidence type="ECO:0000313" key="2">
    <source>
        <dbReference type="EMBL" id="MBL0423468.1"/>
    </source>
</evidence>
<evidence type="ECO:0000259" key="1">
    <source>
        <dbReference type="Pfam" id="PF23343"/>
    </source>
</evidence>
<accession>A0A936ZU05</accession>
<evidence type="ECO:0000313" key="3">
    <source>
        <dbReference type="Proteomes" id="UP000613011"/>
    </source>
</evidence>
<name>A0A936ZU05_9BURK</name>
<organism evidence="2 3">
    <name type="scientific">Ramlibacter aurantiacus</name>
    <dbReference type="NCBI Taxonomy" id="2801330"/>
    <lineage>
        <taxon>Bacteria</taxon>
        <taxon>Pseudomonadati</taxon>
        <taxon>Pseudomonadota</taxon>
        <taxon>Betaproteobacteria</taxon>
        <taxon>Burkholderiales</taxon>
        <taxon>Comamonadaceae</taxon>
        <taxon>Ramlibacter</taxon>
    </lineage>
</organism>
<protein>
    <recommendedName>
        <fullName evidence="1">Replication-associated protein ORF2/G2P domain-containing protein</fullName>
    </recommendedName>
</protein>
<sequence>MNRFFIVQFPRRIDWTPDRHVADLRGQGTPIPWFVTLTYAEADAWMPDHVSIATERFRRWCQRNGYGCKYTWVAEIQPGRARRTGKEVVHYHFIAWLPPGVVMPKWDMAQGRRRAFWPHGMTNTQPAKAGIGYLMKYLSKLGEFTEFPKGLRLYGIGGLDAGGRAIRTWLNLPEWAKCSHGVGDIFRKSGRLVVPATGEILSSPYSVSVLPGALLVRAIGPVPERRHCGPYSTLPQRGESAC</sequence>